<evidence type="ECO:0000313" key="3">
    <source>
        <dbReference type="Proteomes" id="UP001060507"/>
    </source>
</evidence>
<proteinExistence type="predicted"/>
<evidence type="ECO:0000313" key="2">
    <source>
        <dbReference type="EMBL" id="GKJ98934.1"/>
    </source>
</evidence>
<protein>
    <submittedName>
        <fullName evidence="2">Uncharacterized protein</fullName>
    </submittedName>
</protein>
<feature type="region of interest" description="Disordered" evidence="1">
    <location>
        <begin position="59"/>
        <end position="84"/>
    </location>
</feature>
<gene>
    <name evidence="2" type="ORF">NUKP37_38560</name>
</gene>
<accession>A0A9P3P9N8</accession>
<sequence length="84" mass="9106">MSDLDDGLFQGAKSALRGGVEDLAIRSQTNALCAAFAHPALQHRLQQFNLMADRRRADAERPGGLFKTAVAGDGMKGAQRPQRR</sequence>
<reference evidence="2" key="1">
    <citation type="journal article" date="2022" name="J. Appl. Microbiol.">
        <title>PCR-based ORF typing of Klebsiella pneumoniae for rapid identification of global clones and transmission events.</title>
        <authorList>
            <person name="Nonogaki R."/>
            <person name="Iijima A."/>
            <person name="Kawamura K."/>
            <person name="Kayama S."/>
            <person name="Sugai M."/>
            <person name="Yagi T."/>
            <person name="Arakawa Y."/>
            <person name="Doi Y."/>
            <person name="Suzuki M."/>
        </authorList>
    </citation>
    <scope>NUCLEOTIDE SEQUENCE</scope>
    <source>
        <strain evidence="2">NUKP-37</strain>
    </source>
</reference>
<comment type="caution">
    <text evidence="2">The sequence shown here is derived from an EMBL/GenBank/DDBJ whole genome shotgun (WGS) entry which is preliminary data.</text>
</comment>
<dbReference type="EMBL" id="BQTA01000013">
    <property type="protein sequence ID" value="GKJ98934.1"/>
    <property type="molecule type" value="Genomic_DNA"/>
</dbReference>
<evidence type="ECO:0000256" key="1">
    <source>
        <dbReference type="SAM" id="MobiDB-lite"/>
    </source>
</evidence>
<dbReference type="AlphaFoldDB" id="A0A9P3P9N8"/>
<organism evidence="2 3">
    <name type="scientific">Klebsiella variicola</name>
    <dbReference type="NCBI Taxonomy" id="244366"/>
    <lineage>
        <taxon>Bacteria</taxon>
        <taxon>Pseudomonadati</taxon>
        <taxon>Pseudomonadota</taxon>
        <taxon>Gammaproteobacteria</taxon>
        <taxon>Enterobacterales</taxon>
        <taxon>Enterobacteriaceae</taxon>
        <taxon>Klebsiella/Raoultella group</taxon>
        <taxon>Klebsiella</taxon>
        <taxon>Klebsiella pneumoniae complex</taxon>
    </lineage>
</organism>
<name>A0A9P3P9N8_KLEVA</name>
<dbReference type="Proteomes" id="UP001060507">
    <property type="component" value="Unassembled WGS sequence"/>
</dbReference>